<dbReference type="InterPro" id="IPR011701">
    <property type="entry name" value="MFS"/>
</dbReference>
<feature type="transmembrane region" description="Helical" evidence="8">
    <location>
        <begin position="20"/>
        <end position="40"/>
    </location>
</feature>
<evidence type="ECO:0000256" key="1">
    <source>
        <dbReference type="ARBA" id="ARBA00004141"/>
    </source>
</evidence>
<dbReference type="SMART" id="SM00567">
    <property type="entry name" value="EZ_HEAT"/>
    <property type="match status" value="4"/>
</dbReference>
<dbReference type="AlphaFoldDB" id="A0AAE4Z798"/>
<comment type="similarity">
    <text evidence="8">Belongs to the ADP/ATP translocase tlc family.</text>
</comment>
<feature type="transmembrane region" description="Helical" evidence="8">
    <location>
        <begin position="293"/>
        <end position="316"/>
    </location>
</feature>
<dbReference type="Pfam" id="PF07690">
    <property type="entry name" value="MFS_1"/>
    <property type="match status" value="1"/>
</dbReference>
<dbReference type="CDD" id="cd00038">
    <property type="entry name" value="CAP_ED"/>
    <property type="match status" value="1"/>
</dbReference>
<dbReference type="Gene3D" id="2.60.120.10">
    <property type="entry name" value="Jelly Rolls"/>
    <property type="match status" value="1"/>
</dbReference>
<evidence type="ECO:0000313" key="10">
    <source>
        <dbReference type="EMBL" id="NIR75080.1"/>
    </source>
</evidence>
<evidence type="ECO:0000256" key="3">
    <source>
        <dbReference type="ARBA" id="ARBA00022692"/>
    </source>
</evidence>
<dbReference type="Gene3D" id="1.20.1250.20">
    <property type="entry name" value="MFS general substrate transporter like domains"/>
    <property type="match status" value="1"/>
</dbReference>
<dbReference type="PANTHER" id="PTHR43596">
    <property type="entry name" value="ADP,ATP CARRIER PROTEIN"/>
    <property type="match status" value="1"/>
</dbReference>
<proteinExistence type="inferred from homology"/>
<dbReference type="EMBL" id="JAACAK010000063">
    <property type="protein sequence ID" value="NIR75080.1"/>
    <property type="molecule type" value="Genomic_DNA"/>
</dbReference>
<feature type="transmembrane region" description="Helical" evidence="8">
    <location>
        <begin position="268"/>
        <end position="286"/>
    </location>
</feature>
<dbReference type="Pfam" id="PF03219">
    <property type="entry name" value="TLC"/>
    <property type="match status" value="1"/>
</dbReference>
<dbReference type="PANTHER" id="PTHR43596:SF1">
    <property type="entry name" value="ADP,ATP CARRIER PROTEIN"/>
    <property type="match status" value="1"/>
</dbReference>
<keyword evidence="2 8" id="KW-0813">Transport</keyword>
<feature type="transmembrane region" description="Helical" evidence="8">
    <location>
        <begin position="391"/>
        <end position="409"/>
    </location>
</feature>
<dbReference type="GO" id="GO:0005524">
    <property type="term" value="F:ATP binding"/>
    <property type="evidence" value="ECO:0007669"/>
    <property type="project" value="UniProtKB-KW"/>
</dbReference>
<feature type="transmembrane region" description="Helical" evidence="8">
    <location>
        <begin position="364"/>
        <end position="384"/>
    </location>
</feature>
<evidence type="ECO:0000256" key="6">
    <source>
        <dbReference type="ARBA" id="ARBA00022989"/>
    </source>
</evidence>
<dbReference type="GO" id="GO:0005471">
    <property type="term" value="F:ATP:ADP antiporter activity"/>
    <property type="evidence" value="ECO:0007669"/>
    <property type="project" value="InterPro"/>
</dbReference>
<dbReference type="InterPro" id="IPR004667">
    <property type="entry name" value="ADP_ATP_car_bac_type"/>
</dbReference>
<evidence type="ECO:0000256" key="5">
    <source>
        <dbReference type="ARBA" id="ARBA00022840"/>
    </source>
</evidence>
<protein>
    <recommendedName>
        <fullName evidence="8">ADP,ATP carrier protein</fullName>
    </recommendedName>
</protein>
<dbReference type="SMART" id="SM00100">
    <property type="entry name" value="cNMP"/>
    <property type="match status" value="1"/>
</dbReference>
<comment type="subcellular location">
    <subcellularLocation>
        <location evidence="1 8">Membrane</location>
        <topology evidence="1 8">Multi-pass membrane protein</topology>
    </subcellularLocation>
</comment>
<comment type="caution">
    <text evidence="10">The sequence shown here is derived from an EMBL/GenBank/DDBJ whole genome shotgun (WGS) entry which is preliminary data.</text>
</comment>
<gene>
    <name evidence="10" type="ORF">GWO12_08215</name>
</gene>
<evidence type="ECO:0000256" key="8">
    <source>
        <dbReference type="RuleBase" id="RU363121"/>
    </source>
</evidence>
<dbReference type="InterPro" id="IPR018490">
    <property type="entry name" value="cNMP-bd_dom_sf"/>
</dbReference>
<keyword evidence="5 8" id="KW-0067">ATP-binding</keyword>
<feature type="domain" description="Cyclic nucleotide-binding" evidence="9">
    <location>
        <begin position="930"/>
        <end position="1028"/>
    </location>
</feature>
<evidence type="ECO:0000259" key="9">
    <source>
        <dbReference type="PROSITE" id="PS50042"/>
    </source>
</evidence>
<dbReference type="InterPro" id="IPR011989">
    <property type="entry name" value="ARM-like"/>
</dbReference>
<feature type="transmembrane region" description="Helical" evidence="8">
    <location>
        <begin position="86"/>
        <end position="105"/>
    </location>
</feature>
<dbReference type="SUPFAM" id="SSF48371">
    <property type="entry name" value="ARM repeat"/>
    <property type="match status" value="1"/>
</dbReference>
<dbReference type="SUPFAM" id="SSF103473">
    <property type="entry name" value="MFS general substrate transporter"/>
    <property type="match status" value="1"/>
</dbReference>
<dbReference type="PROSITE" id="PS50042">
    <property type="entry name" value="CNMP_BINDING_3"/>
    <property type="match status" value="1"/>
</dbReference>
<organism evidence="10 11">
    <name type="scientific">Candidatus Kutchimonas denitrificans</name>
    <dbReference type="NCBI Taxonomy" id="3056748"/>
    <lineage>
        <taxon>Bacteria</taxon>
        <taxon>Pseudomonadati</taxon>
        <taxon>Gemmatimonadota</taxon>
        <taxon>Gemmatimonadia</taxon>
        <taxon>Candidatus Palauibacterales</taxon>
        <taxon>Candidatus Palauibacteraceae</taxon>
        <taxon>Candidatus Kutchimonas</taxon>
    </lineage>
</organism>
<dbReference type="InterPro" id="IPR036259">
    <property type="entry name" value="MFS_trans_sf"/>
</dbReference>
<feature type="transmembrane region" description="Helical" evidence="8">
    <location>
        <begin position="231"/>
        <end position="248"/>
    </location>
</feature>
<dbReference type="Pfam" id="PF00027">
    <property type="entry name" value="cNMP_binding"/>
    <property type="match status" value="1"/>
</dbReference>
<feature type="transmembrane region" description="Helical" evidence="8">
    <location>
        <begin position="117"/>
        <end position="136"/>
    </location>
</feature>
<keyword evidence="6 8" id="KW-1133">Transmembrane helix</keyword>
<keyword evidence="3 8" id="KW-0812">Transmembrane</keyword>
<keyword evidence="4 8" id="KW-0547">Nucleotide-binding</keyword>
<evidence type="ECO:0000256" key="2">
    <source>
        <dbReference type="ARBA" id="ARBA00022448"/>
    </source>
</evidence>
<dbReference type="GO" id="GO:0016020">
    <property type="term" value="C:membrane"/>
    <property type="evidence" value="ECO:0007669"/>
    <property type="project" value="UniProtKB-SubCell"/>
</dbReference>
<dbReference type="SUPFAM" id="SSF51206">
    <property type="entry name" value="cAMP-binding domain-like"/>
    <property type="match status" value="1"/>
</dbReference>
<dbReference type="Pfam" id="PF13646">
    <property type="entry name" value="HEAT_2"/>
    <property type="match status" value="1"/>
</dbReference>
<evidence type="ECO:0000256" key="4">
    <source>
        <dbReference type="ARBA" id="ARBA00022741"/>
    </source>
</evidence>
<dbReference type="InterPro" id="IPR016024">
    <property type="entry name" value="ARM-type_fold"/>
</dbReference>
<dbReference type="Gene3D" id="1.25.10.10">
    <property type="entry name" value="Leucine-rich Repeat Variant"/>
    <property type="match status" value="2"/>
</dbReference>
<dbReference type="InterPro" id="IPR000595">
    <property type="entry name" value="cNMP-bd_dom"/>
</dbReference>
<keyword evidence="7 8" id="KW-0472">Membrane</keyword>
<dbReference type="InterPro" id="IPR014710">
    <property type="entry name" value="RmlC-like_jellyroll"/>
</dbReference>
<dbReference type="Proteomes" id="UP000702544">
    <property type="component" value="Unassembled WGS sequence"/>
</dbReference>
<evidence type="ECO:0000256" key="7">
    <source>
        <dbReference type="ARBA" id="ARBA00023136"/>
    </source>
</evidence>
<accession>A0AAE4Z798</accession>
<evidence type="ECO:0000313" key="11">
    <source>
        <dbReference type="Proteomes" id="UP000702544"/>
    </source>
</evidence>
<reference evidence="10 11" key="1">
    <citation type="submission" date="2020-01" db="EMBL/GenBank/DDBJ databases">
        <title>Genomes assembled from Gulf of Kutch pelagic sediment metagenomes.</title>
        <authorList>
            <person name="Chandrashekar M."/>
            <person name="Mahajan M.S."/>
            <person name="Dave K.J."/>
            <person name="Vatsa P."/>
            <person name="Nathani N.M."/>
        </authorList>
    </citation>
    <scope>NUCLEOTIDE SEQUENCE [LARGE SCALE GENOMIC DNA]</scope>
    <source>
        <strain evidence="10">KS3-K002</strain>
    </source>
</reference>
<feature type="transmembrane region" description="Helical" evidence="8">
    <location>
        <begin position="179"/>
        <end position="197"/>
    </location>
</feature>
<feature type="transmembrane region" description="Helical" evidence="8">
    <location>
        <begin position="60"/>
        <end position="79"/>
    </location>
</feature>
<dbReference type="InterPro" id="IPR004155">
    <property type="entry name" value="PBS_lyase_HEAT"/>
</dbReference>
<name>A0AAE4Z798_9BACT</name>
<sequence>MIKALKRKLMSLTGLRPGELGRVSLMSFYFFLVITSYYVIKPVRNSLFVERLGADNLPYVYIATAIFVGFIISFYSRYADRIGRQALILGTFAFLASNLVIFWWVLKAGTLFASGAFYIWAKLYPLLLVSQFWLVANELFTTAQARRLFGLVGAGGIIGGVAGSAISGTLATVVGSENLLLVSVSILGLCALLLVYIDQRTEPVRPRPAIEEDQPPAGAWRLLRESSHLRTIAYILGLTIIVSTVVDWQFNKAIELFVPGEDAKTEFYGRFFAALNVTSVLIQLLLTSLVLRVFGLAVALLLLPIGLLTGSIGILLHPGLWTAALAKGAEGSLRYSLDQSTRELLFLPLPSDIKYRGKPLVDMVVYRGGTGVGGVLVLVATSIFAFGLREMAIVAALMIALWMGVTVAMRREFRSSVRRLIRTRDVEADELIVQHLDARTREELIAALESEDENEVLYALALLEDVDQREIVRHTQELLEHSSRRVRARTLRALYGSASEVPMAAPRALLDDPAMEVRAEAINFVCNFGDLPPMETMEEFMRSEEPGVRAAALSCLAQHADSDRAEVAAGLIREMAARQDGPDAARERRLAAEAIGATVNGKRLRDSLISLLQDTEADVRRAAVQAAARVKDPKLVPILLSHLCCGESRAEVKAALAGYRKSIRDQLVDVLLDRDVPMEVRASIPAIFYDSAGSRDVDVLIGALPQVPPRIRLAILKTLNRLRRNRDDLSFDDNRLESALELETRTGYQHVVDRAAITPNGLLGRVLREAEADALERTTRVLGLMHPLRDILAVYQGLTSGSESMRSAGFELLENTLPLRQRRFVGPLADPDLSLEDRARRGHALFDEVVDESRDDTLQRLATQTDQPWIAAVAAAAAEVEPDLAIELREPYHLHPLPGLDRTLSSLLSEDKDKMLKLIERADFLRDVEIFSEVRTEGLAKIAAITREREYEKDTELFAEGEEGSELFFIVSGQVHAIRQGELAFTADRGETVGTLTLIDARPREFTATATQHTRALVIERDDFFDLMRDHFDLVEGLLTHLTDVVRRLNARLEQEGVEA</sequence>
<feature type="transmembrane region" description="Helical" evidence="8">
    <location>
        <begin position="148"/>
        <end position="173"/>
    </location>
</feature>